<organism evidence="1 2">
    <name type="scientific">Nitratireductor mangrovi</name>
    <dbReference type="NCBI Taxonomy" id="2599600"/>
    <lineage>
        <taxon>Bacteria</taxon>
        <taxon>Pseudomonadati</taxon>
        <taxon>Pseudomonadota</taxon>
        <taxon>Alphaproteobacteria</taxon>
        <taxon>Hyphomicrobiales</taxon>
        <taxon>Phyllobacteriaceae</taxon>
        <taxon>Nitratireductor</taxon>
    </lineage>
</organism>
<gene>
    <name evidence="1" type="ORF">FQ775_01135</name>
</gene>
<evidence type="ECO:0000313" key="2">
    <source>
        <dbReference type="Proteomes" id="UP000321389"/>
    </source>
</evidence>
<keyword evidence="2" id="KW-1185">Reference proteome</keyword>
<dbReference type="RefSeq" id="WP_146297735.1">
    <property type="nucleotide sequence ID" value="NZ_CP042301.2"/>
</dbReference>
<dbReference type="KEGG" id="niy:FQ775_01135"/>
<sequence>MSYELSDSLRELASDLSEFASGGVVLDGPNVEKLMQRIRHFGDLALALEHRVSRNIWNGLAATEREERERETAAILAAVAEPGSNVTLLPGLERPFSDGRPETLS</sequence>
<proteinExistence type="predicted"/>
<dbReference type="AlphaFoldDB" id="A0A5B8KTZ7"/>
<reference evidence="1" key="1">
    <citation type="submission" date="2020-04" db="EMBL/GenBank/DDBJ databases">
        <title>Nitratireductor sp. nov. isolated from mangrove soil.</title>
        <authorList>
            <person name="Ye Y."/>
        </authorList>
    </citation>
    <scope>NUCLEOTIDE SEQUENCE</scope>
    <source>
        <strain evidence="1">SY7</strain>
    </source>
</reference>
<protein>
    <submittedName>
        <fullName evidence="1">Uncharacterized protein</fullName>
    </submittedName>
</protein>
<evidence type="ECO:0000313" key="1">
    <source>
        <dbReference type="EMBL" id="QDY99085.1"/>
    </source>
</evidence>
<accession>A0A5B8KTZ7</accession>
<name>A0A5B8KTZ7_9HYPH</name>
<dbReference type="Proteomes" id="UP000321389">
    <property type="component" value="Chromosome"/>
</dbReference>
<dbReference type="EMBL" id="CP042301">
    <property type="protein sequence ID" value="QDY99085.1"/>
    <property type="molecule type" value="Genomic_DNA"/>
</dbReference>